<dbReference type="PROSITE" id="PS51220">
    <property type="entry name" value="NIDO"/>
    <property type="match status" value="1"/>
</dbReference>
<evidence type="ECO:0000256" key="7">
    <source>
        <dbReference type="SAM" id="MobiDB-lite"/>
    </source>
</evidence>
<feature type="region of interest" description="Disordered" evidence="7">
    <location>
        <begin position="1"/>
        <end position="239"/>
    </location>
</feature>
<dbReference type="GeneID" id="103126916"/>
<keyword evidence="3 8" id="KW-1133">Transmembrane helix</keyword>
<dbReference type="SMART" id="SM00181">
    <property type="entry name" value="EGF"/>
    <property type="match status" value="4"/>
</dbReference>
<feature type="transmembrane region" description="Helical" evidence="8">
    <location>
        <begin position="1286"/>
        <end position="1311"/>
    </location>
</feature>
<dbReference type="Pfam" id="PF00094">
    <property type="entry name" value="VWD"/>
    <property type="match status" value="1"/>
</dbReference>
<reference evidence="14" key="1">
    <citation type="submission" date="2025-08" db="UniProtKB">
        <authorList>
            <consortium name="RefSeq"/>
        </authorList>
    </citation>
    <scope>IDENTIFICATION</scope>
</reference>
<keyword evidence="5 6" id="KW-1015">Disulfide bond</keyword>
<feature type="domain" description="NIDO" evidence="11">
    <location>
        <begin position="316"/>
        <end position="470"/>
    </location>
</feature>
<dbReference type="InterPro" id="IPR051495">
    <property type="entry name" value="Epithelial_Barrier/Signaling"/>
</dbReference>
<dbReference type="CDD" id="cd00054">
    <property type="entry name" value="EGF_CA"/>
    <property type="match status" value="1"/>
</dbReference>
<accession>A0ABM3VVG3</accession>
<evidence type="ECO:0000259" key="12">
    <source>
        <dbReference type="PROSITE" id="PS51233"/>
    </source>
</evidence>
<evidence type="ECO:0000256" key="5">
    <source>
        <dbReference type="ARBA" id="ARBA00023157"/>
    </source>
</evidence>
<keyword evidence="6" id="KW-0245">EGF-like domain</keyword>
<comment type="caution">
    <text evidence="6">Lacks conserved residue(s) required for the propagation of feature annotation.</text>
</comment>
<feature type="compositionally biased region" description="Low complexity" evidence="7">
    <location>
        <begin position="157"/>
        <end position="179"/>
    </location>
</feature>
<feature type="compositionally biased region" description="Low complexity" evidence="7">
    <location>
        <begin position="87"/>
        <end position="131"/>
    </location>
</feature>
<feature type="domain" description="EGF-like" evidence="9">
    <location>
        <begin position="1241"/>
        <end position="1280"/>
    </location>
</feature>
<dbReference type="InterPro" id="IPR000742">
    <property type="entry name" value="EGF"/>
</dbReference>
<dbReference type="SMART" id="SM00539">
    <property type="entry name" value="NIDO"/>
    <property type="match status" value="1"/>
</dbReference>
<evidence type="ECO:0000259" key="9">
    <source>
        <dbReference type="PROSITE" id="PS50026"/>
    </source>
</evidence>
<dbReference type="InterPro" id="IPR005533">
    <property type="entry name" value="AMOP_dom"/>
</dbReference>
<dbReference type="PROSITE" id="PS50026">
    <property type="entry name" value="EGF_3"/>
    <property type="match status" value="2"/>
</dbReference>
<feature type="disulfide bond" evidence="6">
    <location>
        <begin position="1063"/>
        <end position="1072"/>
    </location>
</feature>
<comment type="subcellular location">
    <subcellularLocation>
        <location evidence="1">Membrane</location>
    </subcellularLocation>
</comment>
<dbReference type="PROSITE" id="PS50856">
    <property type="entry name" value="AMOP"/>
    <property type="match status" value="1"/>
</dbReference>
<keyword evidence="4 8" id="KW-0472">Membrane</keyword>
<keyword evidence="2 8" id="KW-0812">Transmembrane</keyword>
<dbReference type="Pfam" id="PF06119">
    <property type="entry name" value="NIDO"/>
    <property type="match status" value="1"/>
</dbReference>
<proteinExistence type="predicted"/>
<dbReference type="PANTHER" id="PTHR13802:SF52">
    <property type="entry name" value="MUCIN-4"/>
    <property type="match status" value="1"/>
</dbReference>
<dbReference type="InterPro" id="IPR003886">
    <property type="entry name" value="NIDO_dom"/>
</dbReference>
<dbReference type="InterPro" id="IPR056619">
    <property type="entry name" value="C8-3_MUC4"/>
</dbReference>
<evidence type="ECO:0000259" key="11">
    <source>
        <dbReference type="PROSITE" id="PS51220"/>
    </source>
</evidence>
<feature type="compositionally biased region" description="Polar residues" evidence="7">
    <location>
        <begin position="1"/>
        <end position="20"/>
    </location>
</feature>
<dbReference type="RefSeq" id="XP_060028195.1">
    <property type="nucleotide sequence ID" value="XM_060172212.1"/>
</dbReference>
<dbReference type="SMART" id="SM00723">
    <property type="entry name" value="AMOP"/>
    <property type="match status" value="1"/>
</dbReference>
<keyword evidence="13" id="KW-1185">Reference proteome</keyword>
<evidence type="ECO:0000259" key="10">
    <source>
        <dbReference type="PROSITE" id="PS50856"/>
    </source>
</evidence>
<evidence type="ECO:0000256" key="2">
    <source>
        <dbReference type="ARBA" id="ARBA00022692"/>
    </source>
</evidence>
<dbReference type="Proteomes" id="UP001652624">
    <property type="component" value="Chromosome 14"/>
</dbReference>
<feature type="domain" description="VWFD" evidence="12">
    <location>
        <begin position="596"/>
        <end position="795"/>
    </location>
</feature>
<name>A0ABM3VVG3_ERIEU</name>
<dbReference type="PROSITE" id="PS51233">
    <property type="entry name" value="VWFD"/>
    <property type="match status" value="1"/>
</dbReference>
<feature type="compositionally biased region" description="Polar residues" evidence="7">
    <location>
        <begin position="182"/>
        <end position="195"/>
    </location>
</feature>
<feature type="domain" description="AMOP" evidence="10">
    <location>
        <begin position="471"/>
        <end position="584"/>
    </location>
</feature>
<dbReference type="Pfam" id="PF23263">
    <property type="entry name" value="C8-3_MUC4"/>
    <property type="match status" value="1"/>
</dbReference>
<sequence>MTQRGPFSTFSVRTTASSPHATAAISADTSSSGATSPASQSSATSSPATTTAAQSTAPLSSTPPKETRSSPQSRQTQGTETTQRDQASPSSSVRTTASSPHPTAAISADTSSSGATSPASQSSDTSSPATTITSTVTSGANTEATSSLVPTSLSPRTTAGSVTTQTATQSTAPLSSTPAKETPTSPQGLQTQRTGPTAITSSSTISTAPTSTFVSPAVTPNPTYSGLQETSPSGVSLFPYGRPNGDTEFVVRNVDFSSPLFRPQMGFPLGSSLRDVLYFTDNGHMVFPESESQRPSFPNPPRRGFTAWDRVAVVAPFWEDADFSSGRGTVFYQVYETLFATNTLVQKVESWIERLTDAQDYKARWTLKVTWVKAPAYPAQRDLGTNTYQAVLTTDGTRAYALFLYLHGGMRWDSTQRLGNPVLMGFSSGDGHFRNSPLTSRHPWERYRPDQFLDPSSGLRGLQVFRLHAEERPNFRLQCLRWLRGEAPGPGGHPLSCPCTWQQGQWDLRFQPVHTGGWHLGSRHLCSFSSWRGGVCCSYGAWGELLEGHRAHSAWQLERELQAQDWCCGWNDRPYFCDLYQRVRPPVSCAGYRPLRPGWMFGDPHITTLDGHSFTFNGLGDFLLVGAQGGNSSFQLQGRTAQTSSAQATNFIAFAARYSGSLGNVTVQWLLKPNDTMQVLLRNQSVTLETLGVDADGQQLLSAPGVVVTQRGSQVSASFDGAAVVSVEARSDLLHASCGLPEEYRGSTEGLLGLWNGDPEDDFRMPNGSTVPPGSSEETLFHYGMSWRSMEPSLLGERDGQLPPHFTPVFLSHLLERFPNDSRVSACEGDQACIYDVLATGNSATGLATRRVLREFRRVNASAHQHPPAVRGPREVHIYRGRPTRAVYTTSPPDADARLGLRTRCKNFQLAEDGTLLWRPEQLEPCTLEILARSNRSSLASVLRLKTVVCVCREEAQCLYNQTRRVGNSSLEVADCLCDPGTFGRTCEHPRDPCEELCYPGVACTPEKGCKACPPGFTGDGRHCAALDSAVFCQNKSCPKNFCYNQGHCSLSQSPDCQPTCTCPPAFSDPRCFLAGNNFTPTLRKELPLRVIELRLREEENASKADVDASVAHRLRGLDVRAFLRNSQVQLISRWVLASGRPLQQWVVISEFQYRPGGPVIDFLNQRLLPEVLAAFLLQAPRQGWGRSSGPRTNVAFYPLSAGDVHSIQAANVSALSTFLRCDGYAGYRLHYGAPSGFSCVSPCSEGYCQNGGQCQHLPQGPRCSCVPSSIYTAWGEHCENLSVKLGAFLGILFGTLGGLLLLGAAVFVVLRFWGFSRTLYSYPLDLER</sequence>
<feature type="compositionally biased region" description="Low complexity" evidence="7">
    <location>
        <begin position="21"/>
        <end position="64"/>
    </location>
</feature>
<feature type="domain" description="EGF-like" evidence="9">
    <location>
        <begin position="1034"/>
        <end position="1073"/>
    </location>
</feature>
<evidence type="ECO:0000256" key="8">
    <source>
        <dbReference type="SAM" id="Phobius"/>
    </source>
</evidence>
<dbReference type="PANTHER" id="PTHR13802">
    <property type="entry name" value="MUCIN 4-RELATED"/>
    <property type="match status" value="1"/>
</dbReference>
<organism evidence="13 14">
    <name type="scientific">Erinaceus europaeus</name>
    <name type="common">Western European hedgehog</name>
    <dbReference type="NCBI Taxonomy" id="9365"/>
    <lineage>
        <taxon>Eukaryota</taxon>
        <taxon>Metazoa</taxon>
        <taxon>Chordata</taxon>
        <taxon>Craniata</taxon>
        <taxon>Vertebrata</taxon>
        <taxon>Euteleostomi</taxon>
        <taxon>Mammalia</taxon>
        <taxon>Eutheria</taxon>
        <taxon>Laurasiatheria</taxon>
        <taxon>Eulipotyphla</taxon>
        <taxon>Erinaceidae</taxon>
        <taxon>Erinaceinae</taxon>
        <taxon>Erinaceus</taxon>
    </lineage>
</organism>
<dbReference type="InterPro" id="IPR001846">
    <property type="entry name" value="VWF_type-D"/>
</dbReference>
<evidence type="ECO:0000256" key="4">
    <source>
        <dbReference type="ARBA" id="ARBA00023136"/>
    </source>
</evidence>
<gene>
    <name evidence="14" type="primary">MUC4</name>
</gene>
<evidence type="ECO:0000256" key="1">
    <source>
        <dbReference type="ARBA" id="ARBA00004370"/>
    </source>
</evidence>
<dbReference type="SMART" id="SM00216">
    <property type="entry name" value="VWD"/>
    <property type="match status" value="1"/>
</dbReference>
<feature type="compositionally biased region" description="Polar residues" evidence="7">
    <location>
        <begin position="69"/>
        <end position="86"/>
    </location>
</feature>
<feature type="compositionally biased region" description="Low complexity" evidence="7">
    <location>
        <begin position="196"/>
        <end position="212"/>
    </location>
</feature>
<protein>
    <submittedName>
        <fullName evidence="14">Mucin-4 isoform X1</fullName>
    </submittedName>
</protein>
<evidence type="ECO:0000256" key="6">
    <source>
        <dbReference type="PROSITE-ProRule" id="PRU00076"/>
    </source>
</evidence>
<feature type="compositionally biased region" description="Polar residues" evidence="7">
    <location>
        <begin position="132"/>
        <end position="156"/>
    </location>
</feature>
<evidence type="ECO:0000313" key="14">
    <source>
        <dbReference type="RefSeq" id="XP_060028195.1"/>
    </source>
</evidence>
<evidence type="ECO:0000313" key="13">
    <source>
        <dbReference type="Proteomes" id="UP001652624"/>
    </source>
</evidence>
<feature type="compositionally biased region" description="Polar residues" evidence="7">
    <location>
        <begin position="218"/>
        <end position="234"/>
    </location>
</feature>
<evidence type="ECO:0000256" key="3">
    <source>
        <dbReference type="ARBA" id="ARBA00022989"/>
    </source>
</evidence>